<accession>A0ABM1EDV9</accession>
<feature type="compositionally biased region" description="Polar residues" evidence="1">
    <location>
        <begin position="338"/>
        <end position="352"/>
    </location>
</feature>
<dbReference type="InterPro" id="IPR046347">
    <property type="entry name" value="bZIP_sf"/>
</dbReference>
<feature type="domain" description="BZIP" evidence="2">
    <location>
        <begin position="468"/>
        <end position="482"/>
    </location>
</feature>
<dbReference type="RefSeq" id="XP_014670380.1">
    <property type="nucleotide sequence ID" value="XM_014814894.1"/>
</dbReference>
<dbReference type="Proteomes" id="UP000695022">
    <property type="component" value="Unplaced"/>
</dbReference>
<evidence type="ECO:0000313" key="4">
    <source>
        <dbReference type="RefSeq" id="XP_014670380.1"/>
    </source>
</evidence>
<dbReference type="GeneID" id="106811321"/>
<keyword evidence="3" id="KW-1185">Reference proteome</keyword>
<dbReference type="PROSITE" id="PS00036">
    <property type="entry name" value="BZIP_BASIC"/>
    <property type="match status" value="1"/>
</dbReference>
<dbReference type="RefSeq" id="XP_014670381.1">
    <property type="nucleotide sequence ID" value="XM_014814895.1"/>
</dbReference>
<organism evidence="3 4">
    <name type="scientific">Priapulus caudatus</name>
    <name type="common">Priapulid worm</name>
    <dbReference type="NCBI Taxonomy" id="37621"/>
    <lineage>
        <taxon>Eukaryota</taxon>
        <taxon>Metazoa</taxon>
        <taxon>Ecdysozoa</taxon>
        <taxon>Scalidophora</taxon>
        <taxon>Priapulida</taxon>
        <taxon>Priapulimorpha</taxon>
        <taxon>Priapulimorphida</taxon>
        <taxon>Priapulidae</taxon>
        <taxon>Priapulus</taxon>
    </lineage>
</organism>
<evidence type="ECO:0000313" key="3">
    <source>
        <dbReference type="Proteomes" id="UP000695022"/>
    </source>
</evidence>
<feature type="compositionally biased region" description="Acidic residues" evidence="1">
    <location>
        <begin position="328"/>
        <end position="337"/>
    </location>
</feature>
<name>A0ABM1EDV9_PRICU</name>
<feature type="region of interest" description="Disordered" evidence="1">
    <location>
        <begin position="59"/>
        <end position="83"/>
    </location>
</feature>
<proteinExistence type="predicted"/>
<feature type="compositionally biased region" description="Basic and acidic residues" evidence="1">
    <location>
        <begin position="291"/>
        <end position="303"/>
    </location>
</feature>
<gene>
    <name evidence="4 5" type="primary">LOC106811321</name>
</gene>
<dbReference type="SUPFAM" id="SSF57959">
    <property type="entry name" value="Leucine zipper domain"/>
    <property type="match status" value="1"/>
</dbReference>
<dbReference type="PANTHER" id="PTHR21552:SF2">
    <property type="entry name" value="CREB3 REGULATORY FACTOR"/>
    <property type="match status" value="1"/>
</dbReference>
<evidence type="ECO:0000313" key="5">
    <source>
        <dbReference type="RefSeq" id="XP_014670381.1"/>
    </source>
</evidence>
<evidence type="ECO:0000259" key="2">
    <source>
        <dbReference type="PROSITE" id="PS00036"/>
    </source>
</evidence>
<feature type="region of interest" description="Disordered" evidence="1">
    <location>
        <begin position="412"/>
        <end position="433"/>
    </location>
</feature>
<reference evidence="4 5" key="1">
    <citation type="submission" date="2025-05" db="UniProtKB">
        <authorList>
            <consortium name="RefSeq"/>
        </authorList>
    </citation>
    <scope>IDENTIFICATION</scope>
</reference>
<evidence type="ECO:0000256" key="1">
    <source>
        <dbReference type="SAM" id="MobiDB-lite"/>
    </source>
</evidence>
<dbReference type="CDD" id="cd14809">
    <property type="entry name" value="bZIP_AUREO-like"/>
    <property type="match status" value="1"/>
</dbReference>
<dbReference type="InterPro" id="IPR004827">
    <property type="entry name" value="bZIP"/>
</dbReference>
<feature type="region of interest" description="Disordered" evidence="1">
    <location>
        <begin position="291"/>
        <end position="353"/>
    </location>
</feature>
<protein>
    <submittedName>
        <fullName evidence="4 5">CREB3 regulatory factor-like isoform X1</fullName>
    </submittedName>
</protein>
<sequence>MPMILELGVQPTMAVFQMDPTHHSAMVDLPWLGGPCEQSLFHDLDTDVPSIYGGICRSSSSSGSSTGSMCSPTGGSTVGGGGGAATTADLDMVKIEDEVMTSCELRCLASSGRNEFDDITTTEELVWAGQDLDMLKMEDIFQVDEADLKQSPTLAQLNSVDESCVDLFDYERASSTASARPAPTMTKVAAKSSSLPYKKAAAIIAAAAARAAAGSPRRINAYVAQSVAMISSTSEVQQDLLSQNPSLRALLAQPLPQQVPSWTASSTTAKPELDKRWEEIVDFIHEDKDASAKLRRDKNESCSRKRNLSTSTVGSYEDLDHDEHGDSDLDSDNEEFLSDNSSQDSSFLQPTTPKKKQRFFWQYNLQAKGAKGEKLRVISQPEDPHHLDAATDPVFSPSIHIKYVNKDYSKGERGIKHSGKARRGDGNDLTPNPKKLYAIGRELSKLGKLINDMTPVSEVPFNSRPRSRREKNKLASRACRLKKKAHHEANKLKLFGLAREHEALLKLMDTVRSELATRYKSPNVKREETATQFLDRLIKGQGEAVKVGDSTEFITEILQNVEKGNATGGLKY</sequence>
<feature type="compositionally biased region" description="Low complexity" evidence="1">
    <location>
        <begin position="59"/>
        <end position="75"/>
    </location>
</feature>
<dbReference type="PANTHER" id="PTHR21552">
    <property type="entry name" value="ADULT RETINA PROTEIN"/>
    <property type="match status" value="1"/>
</dbReference>
<dbReference type="InterPro" id="IPR039165">
    <property type="entry name" value="CREBRF"/>
</dbReference>